<evidence type="ECO:0000313" key="2">
    <source>
        <dbReference type="Proteomes" id="UP001162992"/>
    </source>
</evidence>
<evidence type="ECO:0000313" key="1">
    <source>
        <dbReference type="EMBL" id="KAJ7520928.1"/>
    </source>
</evidence>
<dbReference type="EMBL" id="CM055110">
    <property type="protein sequence ID" value="KAJ7520928.1"/>
    <property type="molecule type" value="Genomic_DNA"/>
</dbReference>
<sequence>MAKYFEILDLGARIVARFQSHCPQTARMYYKPPSGHKDGHDKQSYFGFTYSIFQSAPELPTYDGLRTDTFFALC</sequence>
<proteinExistence type="predicted"/>
<reference evidence="2" key="1">
    <citation type="journal article" date="2024" name="Proc. Natl. Acad. Sci. U.S.A.">
        <title>Extraordinary preservation of gene collinearity over three hundred million years revealed in homosporous lycophytes.</title>
        <authorList>
            <person name="Li C."/>
            <person name="Wickell D."/>
            <person name="Kuo L.Y."/>
            <person name="Chen X."/>
            <person name="Nie B."/>
            <person name="Liao X."/>
            <person name="Peng D."/>
            <person name="Ji J."/>
            <person name="Jenkins J."/>
            <person name="Williams M."/>
            <person name="Shu S."/>
            <person name="Plott C."/>
            <person name="Barry K."/>
            <person name="Rajasekar S."/>
            <person name="Grimwood J."/>
            <person name="Han X."/>
            <person name="Sun S."/>
            <person name="Hou Z."/>
            <person name="He W."/>
            <person name="Dai G."/>
            <person name="Sun C."/>
            <person name="Schmutz J."/>
            <person name="Leebens-Mack J.H."/>
            <person name="Li F.W."/>
            <person name="Wang L."/>
        </authorList>
    </citation>
    <scope>NUCLEOTIDE SEQUENCE [LARGE SCALE GENOMIC DNA]</scope>
    <source>
        <strain evidence="2">cv. PW_Plant_1</strain>
    </source>
</reference>
<name>A0ACC2ATT1_DIPCM</name>
<gene>
    <name evidence="1" type="ORF">O6H91_19G030000</name>
</gene>
<dbReference type="Proteomes" id="UP001162992">
    <property type="component" value="Chromosome 19"/>
</dbReference>
<accession>A0ACC2ATT1</accession>
<organism evidence="1 2">
    <name type="scientific">Diphasiastrum complanatum</name>
    <name type="common">Issler's clubmoss</name>
    <name type="synonym">Lycopodium complanatum</name>
    <dbReference type="NCBI Taxonomy" id="34168"/>
    <lineage>
        <taxon>Eukaryota</taxon>
        <taxon>Viridiplantae</taxon>
        <taxon>Streptophyta</taxon>
        <taxon>Embryophyta</taxon>
        <taxon>Tracheophyta</taxon>
        <taxon>Lycopodiopsida</taxon>
        <taxon>Lycopodiales</taxon>
        <taxon>Lycopodiaceae</taxon>
        <taxon>Lycopodioideae</taxon>
        <taxon>Diphasiastrum</taxon>
    </lineage>
</organism>
<comment type="caution">
    <text evidence="1">The sequence shown here is derived from an EMBL/GenBank/DDBJ whole genome shotgun (WGS) entry which is preliminary data.</text>
</comment>
<keyword evidence="2" id="KW-1185">Reference proteome</keyword>
<protein>
    <submittedName>
        <fullName evidence="1">Uncharacterized protein</fullName>
    </submittedName>
</protein>